<dbReference type="InterPro" id="IPR003598">
    <property type="entry name" value="Ig_sub2"/>
</dbReference>
<evidence type="ECO:0000259" key="1">
    <source>
        <dbReference type="PROSITE" id="PS50835"/>
    </source>
</evidence>
<dbReference type="SMART" id="SM00409">
    <property type="entry name" value="IG"/>
    <property type="match status" value="1"/>
</dbReference>
<keyword evidence="3" id="KW-1185">Reference proteome</keyword>
<dbReference type="OMA" id="ITWARAA"/>
<dbReference type="SMART" id="SM00408">
    <property type="entry name" value="IGc2"/>
    <property type="match status" value="1"/>
</dbReference>
<dbReference type="Gene3D" id="2.60.40.10">
    <property type="entry name" value="Immunoglobulins"/>
    <property type="match status" value="1"/>
</dbReference>
<gene>
    <name evidence="2" type="ORF">HPB48_009968</name>
</gene>
<dbReference type="EMBL" id="JABSTR010000004">
    <property type="protein sequence ID" value="KAH9367597.1"/>
    <property type="molecule type" value="Genomic_DNA"/>
</dbReference>
<dbReference type="Proteomes" id="UP000821853">
    <property type="component" value="Chromosome 2"/>
</dbReference>
<dbReference type="Pfam" id="PF13927">
    <property type="entry name" value="Ig_3"/>
    <property type="match status" value="1"/>
</dbReference>
<dbReference type="PROSITE" id="PS50835">
    <property type="entry name" value="IG_LIKE"/>
    <property type="match status" value="1"/>
</dbReference>
<dbReference type="SUPFAM" id="SSF48726">
    <property type="entry name" value="Immunoglobulin"/>
    <property type="match status" value="1"/>
</dbReference>
<dbReference type="InterPro" id="IPR013783">
    <property type="entry name" value="Ig-like_fold"/>
</dbReference>
<comment type="caution">
    <text evidence="2">The sequence shown here is derived from an EMBL/GenBank/DDBJ whole genome shotgun (WGS) entry which is preliminary data.</text>
</comment>
<sequence length="317" mass="35112">MIVKIAIMSVRCVRESARFACRVALKLFEKLDGVSGPAEHLYKPWLCPITDAPQLSLSVTSTHASGAIHEGSDVLLECAVRANPAVRDVWWKHNGRLLDRSRDAGLDLVFGNQSLRLLRVRRLRAGAYQCVASNTQGHGESNQLQLQIKFAPVCRNGQKVVYGVGRNEVAHVSCELEADPPDVSFEWRFNSTFDGGERHLSAMPENRGLRSIATHVPRTHTDFGALYCWGRKQCGHPAQAVRLQHSCRRTTPEPLSNCNLVNATADSIRIECESGYNGGLEQTFHLEVIDSLRSETVAVREEKERPVFLVHPAAGGN</sequence>
<evidence type="ECO:0000313" key="3">
    <source>
        <dbReference type="Proteomes" id="UP000821853"/>
    </source>
</evidence>
<dbReference type="OrthoDB" id="10006996at2759"/>
<dbReference type="InterPro" id="IPR003599">
    <property type="entry name" value="Ig_sub"/>
</dbReference>
<dbReference type="AlphaFoldDB" id="A0A9J6FWX7"/>
<accession>A0A9J6FWX7</accession>
<dbReference type="InterPro" id="IPR036179">
    <property type="entry name" value="Ig-like_dom_sf"/>
</dbReference>
<dbReference type="VEuPathDB" id="VectorBase:HLOH_045050"/>
<organism evidence="2 3">
    <name type="scientific">Haemaphysalis longicornis</name>
    <name type="common">Bush tick</name>
    <dbReference type="NCBI Taxonomy" id="44386"/>
    <lineage>
        <taxon>Eukaryota</taxon>
        <taxon>Metazoa</taxon>
        <taxon>Ecdysozoa</taxon>
        <taxon>Arthropoda</taxon>
        <taxon>Chelicerata</taxon>
        <taxon>Arachnida</taxon>
        <taxon>Acari</taxon>
        <taxon>Parasitiformes</taxon>
        <taxon>Ixodida</taxon>
        <taxon>Ixodoidea</taxon>
        <taxon>Ixodidae</taxon>
        <taxon>Haemaphysalinae</taxon>
        <taxon>Haemaphysalis</taxon>
    </lineage>
</organism>
<dbReference type="PANTHER" id="PTHR23278">
    <property type="entry name" value="SIDESTEP PROTEIN"/>
    <property type="match status" value="1"/>
</dbReference>
<name>A0A9J6FWX7_HAELO</name>
<reference evidence="2 3" key="1">
    <citation type="journal article" date="2020" name="Cell">
        <title>Large-Scale Comparative Analyses of Tick Genomes Elucidate Their Genetic Diversity and Vector Capacities.</title>
        <authorList>
            <consortium name="Tick Genome and Microbiome Consortium (TIGMIC)"/>
            <person name="Jia N."/>
            <person name="Wang J."/>
            <person name="Shi W."/>
            <person name="Du L."/>
            <person name="Sun Y."/>
            <person name="Zhan W."/>
            <person name="Jiang J.F."/>
            <person name="Wang Q."/>
            <person name="Zhang B."/>
            <person name="Ji P."/>
            <person name="Bell-Sakyi L."/>
            <person name="Cui X.M."/>
            <person name="Yuan T.T."/>
            <person name="Jiang B.G."/>
            <person name="Yang W.F."/>
            <person name="Lam T.T."/>
            <person name="Chang Q.C."/>
            <person name="Ding S.J."/>
            <person name="Wang X.J."/>
            <person name="Zhu J.G."/>
            <person name="Ruan X.D."/>
            <person name="Zhao L."/>
            <person name="Wei J.T."/>
            <person name="Ye R.Z."/>
            <person name="Que T.C."/>
            <person name="Du C.H."/>
            <person name="Zhou Y.H."/>
            <person name="Cheng J.X."/>
            <person name="Dai P.F."/>
            <person name="Guo W.B."/>
            <person name="Han X.H."/>
            <person name="Huang E.J."/>
            <person name="Li L.F."/>
            <person name="Wei W."/>
            <person name="Gao Y.C."/>
            <person name="Liu J.Z."/>
            <person name="Shao H.Z."/>
            <person name="Wang X."/>
            <person name="Wang C.C."/>
            <person name="Yang T.C."/>
            <person name="Huo Q.B."/>
            <person name="Li W."/>
            <person name="Chen H.Y."/>
            <person name="Chen S.E."/>
            <person name="Zhou L.G."/>
            <person name="Ni X.B."/>
            <person name="Tian J.H."/>
            <person name="Sheng Y."/>
            <person name="Liu T."/>
            <person name="Pan Y.S."/>
            <person name="Xia L.Y."/>
            <person name="Li J."/>
            <person name="Zhao F."/>
            <person name="Cao W.C."/>
        </authorList>
    </citation>
    <scope>NUCLEOTIDE SEQUENCE [LARGE SCALE GENOMIC DNA]</scope>
    <source>
        <strain evidence="2">HaeL-2018</strain>
    </source>
</reference>
<evidence type="ECO:0000313" key="2">
    <source>
        <dbReference type="EMBL" id="KAH9367597.1"/>
    </source>
</evidence>
<feature type="domain" description="Ig-like" evidence="1">
    <location>
        <begin position="53"/>
        <end position="147"/>
    </location>
</feature>
<proteinExistence type="predicted"/>
<dbReference type="PANTHER" id="PTHR23278:SF19">
    <property type="entry name" value="OBSCURIN"/>
    <property type="match status" value="1"/>
</dbReference>
<protein>
    <recommendedName>
        <fullName evidence="1">Ig-like domain-containing protein</fullName>
    </recommendedName>
</protein>
<dbReference type="InterPro" id="IPR007110">
    <property type="entry name" value="Ig-like_dom"/>
</dbReference>